<dbReference type="STRING" id="946483.Cenrod_0505"/>
<dbReference type="SUPFAM" id="SSF53756">
    <property type="entry name" value="UDP-Glycosyltransferase/glycogen phosphorylase"/>
    <property type="match status" value="1"/>
</dbReference>
<dbReference type="Proteomes" id="UP000017184">
    <property type="component" value="Chromosome"/>
</dbReference>
<dbReference type="eggNOG" id="COG0438">
    <property type="taxonomic scope" value="Bacteria"/>
</dbReference>
<dbReference type="CDD" id="cd03809">
    <property type="entry name" value="GT4_MtfB-like"/>
    <property type="match status" value="1"/>
</dbReference>
<dbReference type="Gene3D" id="3.40.50.2000">
    <property type="entry name" value="Glycogen Phosphorylase B"/>
    <property type="match status" value="2"/>
</dbReference>
<evidence type="ECO:0000313" key="2">
    <source>
        <dbReference type="EMBL" id="AGX86619.1"/>
    </source>
</evidence>
<accession>U5N8V4</accession>
<name>U5N8V4_9BURK</name>
<dbReference type="PANTHER" id="PTHR46401:SF2">
    <property type="entry name" value="GLYCOSYLTRANSFERASE WBBK-RELATED"/>
    <property type="match status" value="1"/>
</dbReference>
<dbReference type="EMBL" id="CP004885">
    <property type="protein sequence ID" value="AGX86619.1"/>
    <property type="molecule type" value="Genomic_DNA"/>
</dbReference>
<evidence type="ECO:0000313" key="3">
    <source>
        <dbReference type="Proteomes" id="UP000017184"/>
    </source>
</evidence>
<dbReference type="GO" id="GO:0016757">
    <property type="term" value="F:glycosyltransferase activity"/>
    <property type="evidence" value="ECO:0007669"/>
    <property type="project" value="TreeGrafter"/>
</dbReference>
<keyword evidence="3" id="KW-1185">Reference proteome</keyword>
<sequence length="405" mass="44604">MSTANHFSDNAYGITVGIDATNLSAGGGRTHLIELLRAADPTAFGIGRVVVWGSLATLALLDDRPWLEKVAPPALEGNLLKRTLWQRFSLSATAREAGCDVLFVPGGSYAGDFHPVVTMSRNMLPFEWGELLRYGWSMKTLRFIMLRAVLQRSFRSADGLIFLTHYAKEGVEKVTGSLLNTAIVPHGLNNRFFQPPRVQSPIKTYTADKTYRILYVSTVTAYKHQWHVVEGVARLRKRTGWPVILELVGPADPSALSRLQADIVRCDPEHAWVRYHGPIPFEQLHAIYNRADLGLFASSCENMPNILLETMASGLPVASSNRGPMPEILQGAGLYFDPESPNDIARALEGVIADPQMRSCLAGTSYAAAGQYTWKRCADGTFSFISATWQRNANSASVVQNPIKQ</sequence>
<dbReference type="HOGENOM" id="CLU_009583_27_5_4"/>
<dbReference type="AlphaFoldDB" id="U5N8V4"/>
<reference evidence="2 3" key="1">
    <citation type="journal article" date="2013" name="Genome Biol.">
        <title>Genomic analysis reveals key aspects of prokaryotic symbiosis in the phototrophic consortium "Chlorochromatium aggregatum".</title>
        <authorList>
            <person name="Liu Z."/>
            <person name="Muller J."/>
            <person name="Li T."/>
            <person name="Alvey R.M."/>
            <person name="Vogl K."/>
            <person name="Frigaard N.U."/>
            <person name="Rockwell N.C."/>
            <person name="Boyd E.S."/>
            <person name="Tomsho L.P."/>
            <person name="Schuster S.C."/>
            <person name="Henke P."/>
            <person name="Rohde M."/>
            <person name="Overmann J."/>
            <person name="Bryant D.A."/>
        </authorList>
    </citation>
    <scope>NUCLEOTIDE SEQUENCE [LARGE SCALE GENOMIC DNA]</scope>
    <source>
        <strain evidence="2">CR</strain>
    </source>
</reference>
<evidence type="ECO:0000256" key="1">
    <source>
        <dbReference type="ARBA" id="ARBA00022679"/>
    </source>
</evidence>
<dbReference type="Pfam" id="PF13692">
    <property type="entry name" value="Glyco_trans_1_4"/>
    <property type="match status" value="1"/>
</dbReference>
<proteinExistence type="predicted"/>
<gene>
    <name evidence="2" type="ORF">Cenrod_0505</name>
</gene>
<dbReference type="GO" id="GO:0009103">
    <property type="term" value="P:lipopolysaccharide biosynthetic process"/>
    <property type="evidence" value="ECO:0007669"/>
    <property type="project" value="TreeGrafter"/>
</dbReference>
<dbReference type="KEGG" id="cbx:Cenrod_0505"/>
<protein>
    <submittedName>
        <fullName evidence="2">Glycosyltransferase</fullName>
    </submittedName>
</protein>
<dbReference type="PANTHER" id="PTHR46401">
    <property type="entry name" value="GLYCOSYLTRANSFERASE WBBK-RELATED"/>
    <property type="match status" value="1"/>
</dbReference>
<dbReference type="PATRIC" id="fig|946483.4.peg.507"/>
<dbReference type="OrthoDB" id="433681at2"/>
<organism evidence="2 3">
    <name type="scientific">Candidatus Symbiobacter mobilis CR</name>
    <dbReference type="NCBI Taxonomy" id="946483"/>
    <lineage>
        <taxon>Bacteria</taxon>
        <taxon>Pseudomonadati</taxon>
        <taxon>Pseudomonadota</taxon>
        <taxon>Betaproteobacteria</taxon>
        <taxon>Burkholderiales</taxon>
        <taxon>Comamonadaceae</taxon>
    </lineage>
</organism>
<dbReference type="RefSeq" id="WP_022771440.1">
    <property type="nucleotide sequence ID" value="NC_022576.1"/>
</dbReference>
<keyword evidence="1 2" id="KW-0808">Transferase</keyword>